<evidence type="ECO:0000313" key="1">
    <source>
        <dbReference type="EMBL" id="OBS01869.1"/>
    </source>
</evidence>
<name>A0A1A6BI19_MYCGO</name>
<organism evidence="1 2">
    <name type="scientific">Mycobacterium gordonae</name>
    <dbReference type="NCBI Taxonomy" id="1778"/>
    <lineage>
        <taxon>Bacteria</taxon>
        <taxon>Bacillati</taxon>
        <taxon>Actinomycetota</taxon>
        <taxon>Actinomycetes</taxon>
        <taxon>Mycobacteriales</taxon>
        <taxon>Mycobacteriaceae</taxon>
        <taxon>Mycobacterium</taxon>
    </lineage>
</organism>
<protein>
    <submittedName>
        <fullName evidence="1">Uncharacterized protein</fullName>
    </submittedName>
</protein>
<proteinExistence type="predicted"/>
<dbReference type="AlphaFoldDB" id="A0A1A6BI19"/>
<sequence length="102" mass="11576">MTDTVDAVAQAIFIENSGPAVELAEYFEPCPDWDEVPEGTRDYYRRLAQAAIDALGLTEEWRCIGWVFTRDEEAAQKQHAANGREVQSRLVSGWVRKDNTNE</sequence>
<dbReference type="Proteomes" id="UP000093757">
    <property type="component" value="Unassembled WGS sequence"/>
</dbReference>
<comment type="caution">
    <text evidence="1">The sequence shown here is derived from an EMBL/GenBank/DDBJ whole genome shotgun (WGS) entry which is preliminary data.</text>
</comment>
<reference evidence="1 2" key="1">
    <citation type="submission" date="2016-06" db="EMBL/GenBank/DDBJ databases">
        <authorList>
            <person name="Kjaerup R.B."/>
            <person name="Dalgaard T.S."/>
            <person name="Juul-Madsen H.R."/>
        </authorList>
    </citation>
    <scope>NUCLEOTIDE SEQUENCE [LARGE SCALE GENOMIC DNA]</scope>
    <source>
        <strain evidence="1 2">1245752.6</strain>
    </source>
</reference>
<gene>
    <name evidence="1" type="ORF">A9W98_17960</name>
</gene>
<accession>A0A1A6BI19</accession>
<evidence type="ECO:0000313" key="2">
    <source>
        <dbReference type="Proteomes" id="UP000093757"/>
    </source>
</evidence>
<dbReference type="RefSeq" id="WP_065133878.1">
    <property type="nucleotide sequence ID" value="NZ_MAEM01000243.1"/>
</dbReference>
<dbReference type="EMBL" id="MAEM01000243">
    <property type="protein sequence ID" value="OBS01869.1"/>
    <property type="molecule type" value="Genomic_DNA"/>
</dbReference>